<protein>
    <recommendedName>
        <fullName evidence="3">Copia protein</fullName>
    </recommendedName>
</protein>
<dbReference type="EMBL" id="JASPKY010000857">
    <property type="protein sequence ID" value="KAK9680945.1"/>
    <property type="molecule type" value="Genomic_DNA"/>
</dbReference>
<dbReference type="AlphaFoldDB" id="A0AAW1HWL9"/>
<gene>
    <name evidence="1" type="ORF">QE152_g38705</name>
</gene>
<keyword evidence="2" id="KW-1185">Reference proteome</keyword>
<comment type="caution">
    <text evidence="1">The sequence shown here is derived from an EMBL/GenBank/DDBJ whole genome shotgun (WGS) entry which is preliminary data.</text>
</comment>
<name>A0AAW1HWL9_POPJA</name>
<reference evidence="1 2" key="1">
    <citation type="journal article" date="2024" name="BMC Genomics">
        <title>De novo assembly and annotation of Popillia japonica's genome with initial clues to its potential as an invasive pest.</title>
        <authorList>
            <person name="Cucini C."/>
            <person name="Boschi S."/>
            <person name="Funari R."/>
            <person name="Cardaioli E."/>
            <person name="Iannotti N."/>
            <person name="Marturano G."/>
            <person name="Paoli F."/>
            <person name="Bruttini M."/>
            <person name="Carapelli A."/>
            <person name="Frati F."/>
            <person name="Nardi F."/>
        </authorList>
    </citation>
    <scope>NUCLEOTIDE SEQUENCE [LARGE SCALE GENOMIC DNA]</scope>
    <source>
        <strain evidence="1">DMR45628</strain>
    </source>
</reference>
<evidence type="ECO:0000313" key="1">
    <source>
        <dbReference type="EMBL" id="KAK9680945.1"/>
    </source>
</evidence>
<proteinExistence type="predicted"/>
<organism evidence="1 2">
    <name type="scientific">Popillia japonica</name>
    <name type="common">Japanese beetle</name>
    <dbReference type="NCBI Taxonomy" id="7064"/>
    <lineage>
        <taxon>Eukaryota</taxon>
        <taxon>Metazoa</taxon>
        <taxon>Ecdysozoa</taxon>
        <taxon>Arthropoda</taxon>
        <taxon>Hexapoda</taxon>
        <taxon>Insecta</taxon>
        <taxon>Pterygota</taxon>
        <taxon>Neoptera</taxon>
        <taxon>Endopterygota</taxon>
        <taxon>Coleoptera</taxon>
        <taxon>Polyphaga</taxon>
        <taxon>Scarabaeiformia</taxon>
        <taxon>Scarabaeidae</taxon>
        <taxon>Rutelinae</taxon>
        <taxon>Popillia</taxon>
    </lineage>
</organism>
<evidence type="ECO:0008006" key="3">
    <source>
        <dbReference type="Google" id="ProtNLM"/>
    </source>
</evidence>
<accession>A0AAW1HWL9</accession>
<dbReference type="PANTHER" id="PTHR47481:SF14">
    <property type="entry name" value="RETROTRANSPOSON COPIA-LIKE N-TERMINAL DOMAIN-CONTAINING PROTEIN"/>
    <property type="match status" value="1"/>
</dbReference>
<dbReference type="Pfam" id="PF14223">
    <property type="entry name" value="Retrotran_gag_2"/>
    <property type="match status" value="1"/>
</dbReference>
<dbReference type="Proteomes" id="UP001458880">
    <property type="component" value="Unassembled WGS sequence"/>
</dbReference>
<evidence type="ECO:0000313" key="2">
    <source>
        <dbReference type="Proteomes" id="UP001458880"/>
    </source>
</evidence>
<dbReference type="PANTHER" id="PTHR47481">
    <property type="match status" value="1"/>
</dbReference>
<sequence length="187" mass="21585">MEKTSTIGSSECLLCWQQEVLECTKINQTDPDENLKKNDKKCKSIIIACLSDSYLEYVKDKDTAYDMWKSLATQFERKSMTNQLYLRRKLLSTKLLDNESLENHFIKFDEIIRELKAVGANLEETDIVCHLLLTLPKSFDNICTALETMESSKLTLEYVKSKLLDQEVKRRMNVESKNEPSAAFGSH</sequence>